<dbReference type="AlphaFoldDB" id="A0A699WG12"/>
<accession>A0A699WG12</accession>
<feature type="non-terminal residue" evidence="1">
    <location>
        <position position="133"/>
    </location>
</feature>
<dbReference type="EMBL" id="BKCJ011630138">
    <property type="protein sequence ID" value="GFD44746.1"/>
    <property type="molecule type" value="Genomic_DNA"/>
</dbReference>
<protein>
    <submittedName>
        <fullName evidence="1">Uncharacterized protein</fullName>
    </submittedName>
</protein>
<organism evidence="1">
    <name type="scientific">Tanacetum cinerariifolium</name>
    <name type="common">Dalmatian daisy</name>
    <name type="synonym">Chrysanthemum cinerariifolium</name>
    <dbReference type="NCBI Taxonomy" id="118510"/>
    <lineage>
        <taxon>Eukaryota</taxon>
        <taxon>Viridiplantae</taxon>
        <taxon>Streptophyta</taxon>
        <taxon>Embryophyta</taxon>
        <taxon>Tracheophyta</taxon>
        <taxon>Spermatophyta</taxon>
        <taxon>Magnoliopsida</taxon>
        <taxon>eudicotyledons</taxon>
        <taxon>Gunneridae</taxon>
        <taxon>Pentapetalae</taxon>
        <taxon>asterids</taxon>
        <taxon>campanulids</taxon>
        <taxon>Asterales</taxon>
        <taxon>Asteraceae</taxon>
        <taxon>Asteroideae</taxon>
        <taxon>Anthemideae</taxon>
        <taxon>Anthemidinae</taxon>
        <taxon>Tanacetum</taxon>
    </lineage>
</organism>
<proteinExistence type="predicted"/>
<sequence length="133" mass="13737">VDRPLASGRVEHEAGRCVAVDGAAGGRSCPGQGVGERVASIDVGCHQLTGIVRCCRIFRDALSIVASHRRVVDRCHVNGDGRGVGVGVAVGHGVAEGHQTVDVFGRGEDHVAVGVHDHGADLVVGAVEHIRRC</sequence>
<evidence type="ECO:0000313" key="1">
    <source>
        <dbReference type="EMBL" id="GFD44746.1"/>
    </source>
</evidence>
<reference evidence="1" key="1">
    <citation type="journal article" date="2019" name="Sci. Rep.">
        <title>Draft genome of Tanacetum cinerariifolium, the natural source of mosquito coil.</title>
        <authorList>
            <person name="Yamashiro T."/>
            <person name="Shiraishi A."/>
            <person name="Satake H."/>
            <person name="Nakayama K."/>
        </authorList>
    </citation>
    <scope>NUCLEOTIDE SEQUENCE</scope>
</reference>
<feature type="non-terminal residue" evidence="1">
    <location>
        <position position="1"/>
    </location>
</feature>
<name>A0A699WG12_TANCI</name>
<comment type="caution">
    <text evidence="1">The sequence shown here is derived from an EMBL/GenBank/DDBJ whole genome shotgun (WGS) entry which is preliminary data.</text>
</comment>
<gene>
    <name evidence="1" type="ORF">Tci_916715</name>
</gene>